<proteinExistence type="predicted"/>
<evidence type="ECO:0000313" key="1">
    <source>
        <dbReference type="EMBL" id="POG12899.1"/>
    </source>
</evidence>
<organism evidence="1 2">
    <name type="scientific">Pseudomonas putida</name>
    <name type="common">Arthrobacter siderocapsulatus</name>
    <dbReference type="NCBI Taxonomy" id="303"/>
    <lineage>
        <taxon>Bacteria</taxon>
        <taxon>Pseudomonadati</taxon>
        <taxon>Pseudomonadota</taxon>
        <taxon>Gammaproteobacteria</taxon>
        <taxon>Pseudomonadales</taxon>
        <taxon>Pseudomonadaceae</taxon>
        <taxon>Pseudomonas</taxon>
    </lineage>
</organism>
<accession>A0A2S3XBJ8</accession>
<protein>
    <submittedName>
        <fullName evidence="1">Uncharacterized protein</fullName>
    </submittedName>
</protein>
<sequence>MQHGNPFIRPGHHYGAVDVESRLRALESFDLEQCRAALALPHLQKAVATKLHSRIRRLEKLPTTEYPYGTTVKLRYYSDDKCIGLAHRGANGELLSAHGRTPLDPDAWIVVSEVEGSL</sequence>
<reference evidence="1 2" key="2">
    <citation type="submission" date="2018-03" db="EMBL/GenBank/DDBJ databases">
        <title>Draft genome of Pseudomonas putida strain KH-18-2.</title>
        <authorList>
            <person name="Yoshizawa S."/>
            <person name="Khan N.H."/>
            <person name="Nishimura M."/>
            <person name="Chiura H.X."/>
            <person name="Ogura Y."/>
            <person name="Hayashi T."/>
            <person name="Kogure K."/>
        </authorList>
    </citation>
    <scope>NUCLEOTIDE SEQUENCE [LARGE SCALE GENOMIC DNA]</scope>
    <source>
        <strain evidence="1 2">KH-18-2</strain>
    </source>
</reference>
<dbReference type="AlphaFoldDB" id="A0A2S3XBJ8"/>
<dbReference type="RefSeq" id="WP_181005102.1">
    <property type="nucleotide sequence ID" value="NZ_MING01000019.1"/>
</dbReference>
<evidence type="ECO:0000313" key="2">
    <source>
        <dbReference type="Proteomes" id="UP000237378"/>
    </source>
</evidence>
<reference evidence="1 2" key="1">
    <citation type="submission" date="2016-08" db="EMBL/GenBank/DDBJ databases">
        <authorList>
            <person name="Seilhamer J.J."/>
        </authorList>
    </citation>
    <scope>NUCLEOTIDE SEQUENCE [LARGE SCALE GENOMIC DNA]</scope>
    <source>
        <strain evidence="1 2">KH-18-2</strain>
    </source>
</reference>
<name>A0A2S3XBJ8_PSEPU</name>
<gene>
    <name evidence="1" type="ORF">BGP82_00070</name>
</gene>
<comment type="caution">
    <text evidence="1">The sequence shown here is derived from an EMBL/GenBank/DDBJ whole genome shotgun (WGS) entry which is preliminary data.</text>
</comment>
<dbReference type="Proteomes" id="UP000237378">
    <property type="component" value="Unassembled WGS sequence"/>
</dbReference>
<dbReference type="EMBL" id="MING01000019">
    <property type="protein sequence ID" value="POG12899.1"/>
    <property type="molecule type" value="Genomic_DNA"/>
</dbReference>